<feature type="compositionally biased region" description="Pro residues" evidence="1">
    <location>
        <begin position="46"/>
        <end position="63"/>
    </location>
</feature>
<reference evidence="3" key="4">
    <citation type="submission" date="2019-03" db="UniProtKB">
        <authorList>
            <consortium name="EnsemblPlants"/>
        </authorList>
    </citation>
    <scope>IDENTIFICATION</scope>
</reference>
<name>A0A452ZHJ7_AEGTS</name>
<dbReference type="EnsemblPlants" id="AET1Gv20787200.1">
    <property type="protein sequence ID" value="AET1Gv20787200.1"/>
    <property type="gene ID" value="AET1Gv20787200"/>
</dbReference>
<reference evidence="4" key="2">
    <citation type="journal article" date="2017" name="Nat. Plants">
        <title>The Aegilops tauschii genome reveals multiple impacts of transposons.</title>
        <authorList>
            <person name="Zhao G."/>
            <person name="Zou C."/>
            <person name="Li K."/>
            <person name="Wang K."/>
            <person name="Li T."/>
            <person name="Gao L."/>
            <person name="Zhang X."/>
            <person name="Wang H."/>
            <person name="Yang Z."/>
            <person name="Liu X."/>
            <person name="Jiang W."/>
            <person name="Mao L."/>
            <person name="Kong X."/>
            <person name="Jiao Y."/>
            <person name="Jia J."/>
        </authorList>
    </citation>
    <scope>NUCLEOTIDE SEQUENCE [LARGE SCALE GENOMIC DNA]</scope>
    <source>
        <strain evidence="4">cv. AL8/78</strain>
    </source>
</reference>
<proteinExistence type="predicted"/>
<keyword evidence="2" id="KW-1133">Transmembrane helix</keyword>
<reference evidence="3" key="5">
    <citation type="journal article" date="2021" name="G3 (Bethesda)">
        <title>Aegilops tauschii genome assembly Aet v5.0 features greater sequence contiguity and improved annotation.</title>
        <authorList>
            <person name="Wang L."/>
            <person name="Zhu T."/>
            <person name="Rodriguez J.C."/>
            <person name="Deal K.R."/>
            <person name="Dubcovsky J."/>
            <person name="McGuire P.E."/>
            <person name="Lux T."/>
            <person name="Spannagl M."/>
            <person name="Mayer K.F.X."/>
            <person name="Baldrich P."/>
            <person name="Meyers B.C."/>
            <person name="Huo N."/>
            <person name="Gu Y.Q."/>
            <person name="Zhou H."/>
            <person name="Devos K.M."/>
            <person name="Bennetzen J.L."/>
            <person name="Unver T."/>
            <person name="Budak H."/>
            <person name="Gulick P.J."/>
            <person name="Galiba G."/>
            <person name="Kalapos B."/>
            <person name="Nelson D.R."/>
            <person name="Li P."/>
            <person name="You F.M."/>
            <person name="Luo M.C."/>
            <person name="Dvorak J."/>
        </authorList>
    </citation>
    <scope>NUCLEOTIDE SEQUENCE [LARGE SCALE GENOMIC DNA]</scope>
    <source>
        <strain evidence="3">cv. AL8/78</strain>
    </source>
</reference>
<dbReference type="STRING" id="200361.A0A452ZHJ7"/>
<protein>
    <submittedName>
        <fullName evidence="3">Uncharacterized protein</fullName>
    </submittedName>
</protein>
<evidence type="ECO:0000313" key="3">
    <source>
        <dbReference type="EnsemblPlants" id="AET1Gv20787200.1"/>
    </source>
</evidence>
<feature type="transmembrane region" description="Helical" evidence="2">
    <location>
        <begin position="19"/>
        <end position="38"/>
    </location>
</feature>
<sequence length="171" mass="17717">SRSLGCCVHNTVAPHSGALFLKAAAVAAVLTMLVVPSLGRCHGSPSPAPPTTTSTPPPPAPLPPTPAPAPGPISCNDCYSQCYFSCDASIPSKCSALCNVEVPCNSCKISAIEECRTSKNCTDSCDECNDAPNFKCAFSCTTRNRIGCHYGAGQMCNKACREECSAPKCVP</sequence>
<evidence type="ECO:0000313" key="4">
    <source>
        <dbReference type="Proteomes" id="UP000015105"/>
    </source>
</evidence>
<keyword evidence="2" id="KW-0812">Transmembrane</keyword>
<dbReference type="AlphaFoldDB" id="A0A452ZHJ7"/>
<reference evidence="4" key="1">
    <citation type="journal article" date="2014" name="Science">
        <title>Ancient hybridizations among the ancestral genomes of bread wheat.</title>
        <authorList>
            <consortium name="International Wheat Genome Sequencing Consortium,"/>
            <person name="Marcussen T."/>
            <person name="Sandve S.R."/>
            <person name="Heier L."/>
            <person name="Spannagl M."/>
            <person name="Pfeifer M."/>
            <person name="Jakobsen K.S."/>
            <person name="Wulff B.B."/>
            <person name="Steuernagel B."/>
            <person name="Mayer K.F."/>
            <person name="Olsen O.A."/>
        </authorList>
    </citation>
    <scope>NUCLEOTIDE SEQUENCE [LARGE SCALE GENOMIC DNA]</scope>
    <source>
        <strain evidence="4">cv. AL8/78</strain>
    </source>
</reference>
<reference evidence="3" key="3">
    <citation type="journal article" date="2017" name="Nature">
        <title>Genome sequence of the progenitor of the wheat D genome Aegilops tauschii.</title>
        <authorList>
            <person name="Luo M.C."/>
            <person name="Gu Y.Q."/>
            <person name="Puiu D."/>
            <person name="Wang H."/>
            <person name="Twardziok S.O."/>
            <person name="Deal K.R."/>
            <person name="Huo N."/>
            <person name="Zhu T."/>
            <person name="Wang L."/>
            <person name="Wang Y."/>
            <person name="McGuire P.E."/>
            <person name="Liu S."/>
            <person name="Long H."/>
            <person name="Ramasamy R.K."/>
            <person name="Rodriguez J.C."/>
            <person name="Van S.L."/>
            <person name="Yuan L."/>
            <person name="Wang Z."/>
            <person name="Xia Z."/>
            <person name="Xiao L."/>
            <person name="Anderson O.D."/>
            <person name="Ouyang S."/>
            <person name="Liang Y."/>
            <person name="Zimin A.V."/>
            <person name="Pertea G."/>
            <person name="Qi P."/>
            <person name="Bennetzen J.L."/>
            <person name="Dai X."/>
            <person name="Dawson M.W."/>
            <person name="Muller H.G."/>
            <person name="Kugler K."/>
            <person name="Rivarola-Duarte L."/>
            <person name="Spannagl M."/>
            <person name="Mayer K.F.X."/>
            <person name="Lu F.H."/>
            <person name="Bevan M.W."/>
            <person name="Leroy P."/>
            <person name="Li P."/>
            <person name="You F.M."/>
            <person name="Sun Q."/>
            <person name="Liu Z."/>
            <person name="Lyons E."/>
            <person name="Wicker T."/>
            <person name="Salzberg S.L."/>
            <person name="Devos K.M."/>
            <person name="Dvorak J."/>
        </authorList>
    </citation>
    <scope>NUCLEOTIDE SEQUENCE [LARGE SCALE GENOMIC DNA]</scope>
    <source>
        <strain evidence="3">cv. AL8/78</strain>
    </source>
</reference>
<accession>A0A452ZHJ7</accession>
<organism evidence="3 4">
    <name type="scientific">Aegilops tauschii subsp. strangulata</name>
    <name type="common">Goatgrass</name>
    <dbReference type="NCBI Taxonomy" id="200361"/>
    <lineage>
        <taxon>Eukaryota</taxon>
        <taxon>Viridiplantae</taxon>
        <taxon>Streptophyta</taxon>
        <taxon>Embryophyta</taxon>
        <taxon>Tracheophyta</taxon>
        <taxon>Spermatophyta</taxon>
        <taxon>Magnoliopsida</taxon>
        <taxon>Liliopsida</taxon>
        <taxon>Poales</taxon>
        <taxon>Poaceae</taxon>
        <taxon>BOP clade</taxon>
        <taxon>Pooideae</taxon>
        <taxon>Triticodae</taxon>
        <taxon>Triticeae</taxon>
        <taxon>Triticinae</taxon>
        <taxon>Aegilops</taxon>
    </lineage>
</organism>
<evidence type="ECO:0000256" key="2">
    <source>
        <dbReference type="SAM" id="Phobius"/>
    </source>
</evidence>
<keyword evidence="4" id="KW-1185">Reference proteome</keyword>
<keyword evidence="2" id="KW-0472">Membrane</keyword>
<dbReference type="Proteomes" id="UP000015105">
    <property type="component" value="Chromosome 1D"/>
</dbReference>
<dbReference type="Gramene" id="AET1Gv20787200.1">
    <property type="protein sequence ID" value="AET1Gv20787200.1"/>
    <property type="gene ID" value="AET1Gv20787200"/>
</dbReference>
<feature type="region of interest" description="Disordered" evidence="1">
    <location>
        <begin position="44"/>
        <end position="63"/>
    </location>
</feature>
<evidence type="ECO:0000256" key="1">
    <source>
        <dbReference type="SAM" id="MobiDB-lite"/>
    </source>
</evidence>